<comment type="similarity">
    <text evidence="6 18">Belongs to the sugar phosphate cyclases superfamily. Dehydroquinate synthase family.</text>
</comment>
<feature type="binding site" evidence="18">
    <location>
        <position position="256"/>
    </location>
    <ligand>
        <name>Zn(2+)</name>
        <dbReference type="ChEBI" id="CHEBI:29105"/>
    </ligand>
</feature>
<evidence type="ECO:0000259" key="20">
    <source>
        <dbReference type="Pfam" id="PF24621"/>
    </source>
</evidence>
<feature type="binding site" evidence="18">
    <location>
        <position position="136"/>
    </location>
    <ligand>
        <name>NAD(+)</name>
        <dbReference type="ChEBI" id="CHEBI:57540"/>
    </ligand>
</feature>
<evidence type="ECO:0000256" key="7">
    <source>
        <dbReference type="ARBA" id="ARBA00013031"/>
    </source>
</evidence>
<dbReference type="InterPro" id="IPR030963">
    <property type="entry name" value="DHQ_synth_fam"/>
</dbReference>
<dbReference type="EC" id="4.2.3.4" evidence="7 18"/>
<sequence>MKLQTTYETNNYPIIIEHNALKDLRHYIENYKDIILVVDSEIANKWDDTLEFITSEYDAHKLMVPSGETTKSLAYYAESIETLLNKNLTRNTCIIAVGGGATGDFAGFIASTLLRGVDFIQVPTTILAHDSSVGGKVGINSKHGKNLIGAFYRPNAVIYDLNFLSTLPYTEVLSGYAEVYKHALLNSANAVRDIEAHFYNKATLASLDEIEYYLFKGIETKLNIIVKDEKESNVRKFLNLGHTFGHAVEYKFKIPHGHAVMIGILFQFIVSNHILNQNFNISHYISYLNSLEYPLNIINTFDFDPLYELMLRDKKNDQQGVQMVLLEGLGNPVVKHVDKSILLESFNALQTYIKK</sequence>
<dbReference type="RefSeq" id="WP_019468920.1">
    <property type="nucleotide sequence ID" value="NZ_BKAS01000016.1"/>
</dbReference>
<dbReference type="GeneID" id="58097527"/>
<dbReference type="PANTHER" id="PTHR43622:SF7">
    <property type="entry name" value="3-DEHYDROQUINATE SYNTHASE, CHLOROPLASTIC"/>
    <property type="match status" value="1"/>
</dbReference>
<dbReference type="GO" id="GO:0046872">
    <property type="term" value="F:metal ion binding"/>
    <property type="evidence" value="ECO:0007669"/>
    <property type="project" value="UniProtKB-KW"/>
</dbReference>
<evidence type="ECO:0000256" key="14">
    <source>
        <dbReference type="ARBA" id="ARBA00023027"/>
    </source>
</evidence>
<feature type="binding site" evidence="18">
    <location>
        <begin position="163"/>
        <end position="166"/>
    </location>
    <ligand>
        <name>NAD(+)</name>
        <dbReference type="ChEBI" id="CHEBI:57540"/>
    </ligand>
</feature>
<protein>
    <recommendedName>
        <fullName evidence="8 18">3-dehydroquinate synthase</fullName>
        <shortName evidence="18">DHQS</shortName>
        <ecNumber evidence="7 18">4.2.3.4</ecNumber>
    </recommendedName>
</protein>
<dbReference type="PANTHER" id="PTHR43622">
    <property type="entry name" value="3-DEHYDROQUINATE SYNTHASE"/>
    <property type="match status" value="1"/>
</dbReference>
<evidence type="ECO:0000256" key="18">
    <source>
        <dbReference type="HAMAP-Rule" id="MF_00110"/>
    </source>
</evidence>
<dbReference type="InterPro" id="IPR050071">
    <property type="entry name" value="Dehydroquinate_synthase"/>
</dbReference>
<reference evidence="21 22" key="1">
    <citation type="submission" date="2015-03" db="EMBL/GenBank/DDBJ databases">
        <title>Genome Assembly of Staphylococcus cohnii subsp. cohnii strain G22B2.</title>
        <authorList>
            <person name="Nair G."/>
            <person name="Kaur G."/>
            <person name="Khatri I."/>
            <person name="Singh N.K."/>
            <person name="Sathyabama S."/>
            <person name="Maurya S.K."/>
            <person name="Subramanian S."/>
            <person name="Agrewala J.N."/>
            <person name="Mayilraj S."/>
        </authorList>
    </citation>
    <scope>NUCLEOTIDE SEQUENCE [LARGE SCALE GENOMIC DNA]</scope>
    <source>
        <strain evidence="21 22">G22B2</strain>
    </source>
</reference>
<evidence type="ECO:0000313" key="21">
    <source>
        <dbReference type="EMBL" id="KKI63702.1"/>
    </source>
</evidence>
<evidence type="ECO:0000259" key="19">
    <source>
        <dbReference type="Pfam" id="PF01761"/>
    </source>
</evidence>
<evidence type="ECO:0000256" key="5">
    <source>
        <dbReference type="ARBA" id="ARBA00004661"/>
    </source>
</evidence>
<comment type="subcellular location">
    <subcellularLocation>
        <location evidence="4 18">Cytoplasm</location>
    </subcellularLocation>
</comment>
<keyword evidence="13 18" id="KW-0862">Zinc</keyword>
<evidence type="ECO:0000256" key="9">
    <source>
        <dbReference type="ARBA" id="ARBA00022490"/>
    </source>
</evidence>
<dbReference type="Pfam" id="PF24621">
    <property type="entry name" value="DHQS_C"/>
    <property type="match status" value="1"/>
</dbReference>
<keyword evidence="12 18" id="KW-0547">Nucleotide-binding</keyword>
<evidence type="ECO:0000256" key="1">
    <source>
        <dbReference type="ARBA" id="ARBA00001393"/>
    </source>
</evidence>
<evidence type="ECO:0000256" key="8">
    <source>
        <dbReference type="ARBA" id="ARBA00017684"/>
    </source>
</evidence>
<proteinExistence type="inferred from homology"/>
<name>A0A0M2NUN1_STACC</name>
<dbReference type="Gene3D" id="3.40.50.1970">
    <property type="match status" value="1"/>
</dbReference>
<dbReference type="Gene3D" id="1.20.1090.10">
    <property type="entry name" value="Dehydroquinate synthase-like - alpha domain"/>
    <property type="match status" value="1"/>
</dbReference>
<dbReference type="AlphaFoldDB" id="A0A0M2NUN1"/>
<keyword evidence="9 18" id="KW-0963">Cytoplasm</keyword>
<comment type="function">
    <text evidence="18">Catalyzes the conversion of 3-deoxy-D-arabino-heptulosonate 7-phosphate (DAHP) to dehydroquinate (DHQ).</text>
</comment>
<feature type="binding site" evidence="18">
    <location>
        <position position="145"/>
    </location>
    <ligand>
        <name>NAD(+)</name>
        <dbReference type="ChEBI" id="CHEBI:57540"/>
    </ligand>
</feature>
<comment type="caution">
    <text evidence="21">The sequence shown here is derived from an EMBL/GenBank/DDBJ whole genome shotgun (WGS) entry which is preliminary data.</text>
</comment>
<evidence type="ECO:0000256" key="10">
    <source>
        <dbReference type="ARBA" id="ARBA00022605"/>
    </source>
</evidence>
<dbReference type="CDD" id="cd08195">
    <property type="entry name" value="DHQS"/>
    <property type="match status" value="1"/>
</dbReference>
<dbReference type="EMBL" id="LAKJ01000013">
    <property type="protein sequence ID" value="KKI63702.1"/>
    <property type="molecule type" value="Genomic_DNA"/>
</dbReference>
<comment type="catalytic activity">
    <reaction evidence="1 18">
        <text>7-phospho-2-dehydro-3-deoxy-D-arabino-heptonate = 3-dehydroquinate + phosphate</text>
        <dbReference type="Rhea" id="RHEA:21968"/>
        <dbReference type="ChEBI" id="CHEBI:32364"/>
        <dbReference type="ChEBI" id="CHEBI:43474"/>
        <dbReference type="ChEBI" id="CHEBI:58394"/>
        <dbReference type="EC" id="4.2.3.4"/>
    </reaction>
</comment>
<dbReference type="GO" id="GO:0003856">
    <property type="term" value="F:3-dehydroquinate synthase activity"/>
    <property type="evidence" value="ECO:0007669"/>
    <property type="project" value="UniProtKB-UniRule"/>
</dbReference>
<dbReference type="HAMAP" id="MF_00110">
    <property type="entry name" value="DHQ_synthase"/>
    <property type="match status" value="1"/>
</dbReference>
<evidence type="ECO:0000256" key="6">
    <source>
        <dbReference type="ARBA" id="ARBA00005412"/>
    </source>
</evidence>
<keyword evidence="16 18" id="KW-0456">Lyase</keyword>
<dbReference type="PATRIC" id="fig|74704.6.peg.763"/>
<keyword evidence="14 18" id="KW-0520">NAD</keyword>
<dbReference type="InterPro" id="IPR016037">
    <property type="entry name" value="DHQ_synth_AroB"/>
</dbReference>
<keyword evidence="17 18" id="KW-0170">Cobalt</keyword>
<evidence type="ECO:0000256" key="16">
    <source>
        <dbReference type="ARBA" id="ARBA00023239"/>
    </source>
</evidence>
<dbReference type="FunFam" id="3.40.50.1970:FF:000007">
    <property type="entry name" value="Pentafunctional AROM polypeptide"/>
    <property type="match status" value="1"/>
</dbReference>
<dbReference type="Proteomes" id="UP000034455">
    <property type="component" value="Unassembled WGS sequence"/>
</dbReference>
<dbReference type="GO" id="GO:0005737">
    <property type="term" value="C:cytoplasm"/>
    <property type="evidence" value="ECO:0007669"/>
    <property type="project" value="UniProtKB-SubCell"/>
</dbReference>
<gene>
    <name evidence="18" type="primary">aroB</name>
    <name evidence="21" type="ORF">UF66_0749</name>
</gene>
<evidence type="ECO:0000256" key="4">
    <source>
        <dbReference type="ARBA" id="ARBA00004496"/>
    </source>
</evidence>
<feature type="binding site" evidence="18">
    <location>
        <begin position="124"/>
        <end position="125"/>
    </location>
    <ligand>
        <name>NAD(+)</name>
        <dbReference type="ChEBI" id="CHEBI:57540"/>
    </ligand>
</feature>
<dbReference type="PIRSF" id="PIRSF001455">
    <property type="entry name" value="DHQ_synth"/>
    <property type="match status" value="1"/>
</dbReference>
<evidence type="ECO:0000256" key="17">
    <source>
        <dbReference type="ARBA" id="ARBA00023285"/>
    </source>
</evidence>
<dbReference type="SUPFAM" id="SSF56796">
    <property type="entry name" value="Dehydroquinate synthase-like"/>
    <property type="match status" value="1"/>
</dbReference>
<evidence type="ECO:0000256" key="11">
    <source>
        <dbReference type="ARBA" id="ARBA00022723"/>
    </source>
</evidence>
<feature type="domain" description="3-dehydroquinate synthase N-terminal" evidence="19">
    <location>
        <begin position="62"/>
        <end position="172"/>
    </location>
</feature>
<dbReference type="UniPathway" id="UPA00053">
    <property type="reaction ID" value="UER00085"/>
</dbReference>
<comment type="cofactor">
    <cofactor evidence="3">
        <name>Zn(2+)</name>
        <dbReference type="ChEBI" id="CHEBI:29105"/>
    </cofactor>
</comment>
<evidence type="ECO:0000256" key="15">
    <source>
        <dbReference type="ARBA" id="ARBA00023141"/>
    </source>
</evidence>
<evidence type="ECO:0000256" key="3">
    <source>
        <dbReference type="ARBA" id="ARBA00001947"/>
    </source>
</evidence>
<evidence type="ECO:0000256" key="2">
    <source>
        <dbReference type="ARBA" id="ARBA00001911"/>
    </source>
</evidence>
<keyword evidence="10 18" id="KW-0028">Amino-acid biosynthesis</keyword>
<dbReference type="GO" id="GO:0009423">
    <property type="term" value="P:chorismate biosynthetic process"/>
    <property type="evidence" value="ECO:0007669"/>
    <property type="project" value="UniProtKB-UniRule"/>
</dbReference>
<feature type="binding site" evidence="18">
    <location>
        <begin position="100"/>
        <end position="104"/>
    </location>
    <ligand>
        <name>NAD(+)</name>
        <dbReference type="ChEBI" id="CHEBI:57540"/>
    </ligand>
</feature>
<feature type="domain" description="3-dehydroquinate synthase C-terminal" evidence="20">
    <location>
        <begin position="175"/>
        <end position="316"/>
    </location>
</feature>
<dbReference type="InterPro" id="IPR030960">
    <property type="entry name" value="DHQS/DOIS_N"/>
</dbReference>
<keyword evidence="15 18" id="KW-0057">Aromatic amino acid biosynthesis</keyword>
<comment type="cofactor">
    <cofactor evidence="18">
        <name>Co(2+)</name>
        <dbReference type="ChEBI" id="CHEBI:48828"/>
    </cofactor>
    <cofactor evidence="18">
        <name>Zn(2+)</name>
        <dbReference type="ChEBI" id="CHEBI:29105"/>
    </cofactor>
    <text evidence="18">Binds 1 divalent metal cation per subunit. Can use either Co(2+) or Zn(2+).</text>
</comment>
<comment type="pathway">
    <text evidence="5 18">Metabolic intermediate biosynthesis; chorismate biosynthesis; chorismate from D-erythrose 4-phosphate and phosphoenolpyruvate: step 2/7.</text>
</comment>
<dbReference type="GO" id="GO:0009073">
    <property type="term" value="P:aromatic amino acid family biosynthetic process"/>
    <property type="evidence" value="ECO:0007669"/>
    <property type="project" value="UniProtKB-KW"/>
</dbReference>
<keyword evidence="11 18" id="KW-0479">Metal-binding</keyword>
<dbReference type="GO" id="GO:0008652">
    <property type="term" value="P:amino acid biosynthetic process"/>
    <property type="evidence" value="ECO:0007669"/>
    <property type="project" value="UniProtKB-KW"/>
</dbReference>
<feature type="binding site" evidence="18">
    <location>
        <position position="178"/>
    </location>
    <ligand>
        <name>Zn(2+)</name>
        <dbReference type="ChEBI" id="CHEBI:29105"/>
    </ligand>
</feature>
<evidence type="ECO:0000256" key="13">
    <source>
        <dbReference type="ARBA" id="ARBA00022833"/>
    </source>
</evidence>
<evidence type="ECO:0000256" key="12">
    <source>
        <dbReference type="ARBA" id="ARBA00022741"/>
    </source>
</evidence>
<accession>A0A0M2NUN1</accession>
<dbReference type="GO" id="GO:0000166">
    <property type="term" value="F:nucleotide binding"/>
    <property type="evidence" value="ECO:0007669"/>
    <property type="project" value="UniProtKB-KW"/>
</dbReference>
<comment type="cofactor">
    <cofactor evidence="2 18">
        <name>NAD(+)</name>
        <dbReference type="ChEBI" id="CHEBI:57540"/>
    </cofactor>
</comment>
<evidence type="ECO:0000313" key="22">
    <source>
        <dbReference type="Proteomes" id="UP000034455"/>
    </source>
</evidence>
<dbReference type="Pfam" id="PF01761">
    <property type="entry name" value="DHQ_synthase"/>
    <property type="match status" value="1"/>
</dbReference>
<organism evidence="21 22">
    <name type="scientific">Staphylococcus cohnii subsp. cohnii</name>
    <dbReference type="NCBI Taxonomy" id="74704"/>
    <lineage>
        <taxon>Bacteria</taxon>
        <taxon>Bacillati</taxon>
        <taxon>Bacillota</taxon>
        <taxon>Bacilli</taxon>
        <taxon>Bacillales</taxon>
        <taxon>Staphylococcaceae</taxon>
        <taxon>Staphylococcus</taxon>
        <taxon>Staphylococcus cohnii species complex</taxon>
    </lineage>
</organism>
<dbReference type="InterPro" id="IPR056179">
    <property type="entry name" value="DHQS_C"/>
</dbReference>
<feature type="binding site" evidence="18">
    <location>
        <position position="242"/>
    </location>
    <ligand>
        <name>Zn(2+)</name>
        <dbReference type="ChEBI" id="CHEBI:29105"/>
    </ligand>
</feature>
<dbReference type="NCBIfam" id="TIGR01357">
    <property type="entry name" value="aroB"/>
    <property type="match status" value="1"/>
</dbReference>
<feature type="binding site" evidence="18">
    <location>
        <begin position="66"/>
        <end position="71"/>
    </location>
    <ligand>
        <name>NAD(+)</name>
        <dbReference type="ChEBI" id="CHEBI:57540"/>
    </ligand>
</feature>